<keyword evidence="7" id="KW-1185">Reference proteome</keyword>
<dbReference type="Pfam" id="PF00004">
    <property type="entry name" value="AAA"/>
    <property type="match status" value="2"/>
</dbReference>
<dbReference type="Gene3D" id="1.10.8.60">
    <property type="match status" value="2"/>
</dbReference>
<proteinExistence type="inferred from homology"/>
<dbReference type="OrthoDB" id="27435at2759"/>
<dbReference type="EMBL" id="BDIP01000672">
    <property type="protein sequence ID" value="GCA62428.1"/>
    <property type="molecule type" value="Genomic_DNA"/>
</dbReference>
<dbReference type="CDD" id="cd19530">
    <property type="entry name" value="RecA-like_NVL_r2-like"/>
    <property type="match status" value="1"/>
</dbReference>
<dbReference type="SMART" id="SM00382">
    <property type="entry name" value="AAA"/>
    <property type="match status" value="2"/>
</dbReference>
<evidence type="ECO:0000256" key="1">
    <source>
        <dbReference type="ARBA" id="ARBA00006914"/>
    </source>
</evidence>
<protein>
    <recommendedName>
        <fullName evidence="5">AAA+ ATPase domain-containing protein</fullName>
    </recommendedName>
</protein>
<evidence type="ECO:0000256" key="2">
    <source>
        <dbReference type="ARBA" id="ARBA00022741"/>
    </source>
</evidence>
<evidence type="ECO:0000259" key="5">
    <source>
        <dbReference type="SMART" id="SM00382"/>
    </source>
</evidence>
<dbReference type="GO" id="GO:0016887">
    <property type="term" value="F:ATP hydrolysis activity"/>
    <property type="evidence" value="ECO:0007669"/>
    <property type="project" value="InterPro"/>
</dbReference>
<dbReference type="PANTHER" id="PTHR23077">
    <property type="entry name" value="AAA-FAMILY ATPASE"/>
    <property type="match status" value="1"/>
</dbReference>
<dbReference type="GO" id="GO:0005524">
    <property type="term" value="F:ATP binding"/>
    <property type="evidence" value="ECO:0007669"/>
    <property type="project" value="UniProtKB-KW"/>
</dbReference>
<dbReference type="Gene3D" id="3.40.50.300">
    <property type="entry name" value="P-loop containing nucleotide triphosphate hydrolases"/>
    <property type="match status" value="2"/>
</dbReference>
<accession>A0A391NT08</accession>
<dbReference type="InterPro" id="IPR050168">
    <property type="entry name" value="AAA_ATPase_domain"/>
</dbReference>
<reference evidence="6 7" key="1">
    <citation type="journal article" date="2018" name="PLoS ONE">
        <title>The draft genome of Kipferlia bialata reveals reductive genome evolution in fornicate parasites.</title>
        <authorList>
            <person name="Tanifuji G."/>
            <person name="Takabayashi S."/>
            <person name="Kume K."/>
            <person name="Takagi M."/>
            <person name="Nakayama T."/>
            <person name="Kamikawa R."/>
            <person name="Inagaki Y."/>
            <person name="Hashimoto T."/>
        </authorList>
    </citation>
    <scope>NUCLEOTIDE SEQUENCE [LARGE SCALE GENOMIC DNA]</scope>
    <source>
        <strain evidence="6">NY0173</strain>
    </source>
</reference>
<evidence type="ECO:0000256" key="4">
    <source>
        <dbReference type="SAM" id="MobiDB-lite"/>
    </source>
</evidence>
<evidence type="ECO:0000313" key="6">
    <source>
        <dbReference type="EMBL" id="GCA62428.1"/>
    </source>
</evidence>
<dbReference type="FunFam" id="3.40.50.300:FF:000149">
    <property type="entry name" value="Nuclear valosin-containing protein-like"/>
    <property type="match status" value="1"/>
</dbReference>
<comment type="similarity">
    <text evidence="1">Belongs to the AAA ATPase family.</text>
</comment>
<dbReference type="SUPFAM" id="SSF52540">
    <property type="entry name" value="P-loop containing nucleoside triphosphate hydrolases"/>
    <property type="match status" value="2"/>
</dbReference>
<dbReference type="InterPro" id="IPR003959">
    <property type="entry name" value="ATPase_AAA_core"/>
</dbReference>
<dbReference type="FunFam" id="3.40.50.300:FF:000365">
    <property type="entry name" value="Ribosome biogenesis ATPase RIX7"/>
    <property type="match status" value="1"/>
</dbReference>
<feature type="domain" description="AAA+ ATPase" evidence="5">
    <location>
        <begin position="487"/>
        <end position="624"/>
    </location>
</feature>
<dbReference type="GO" id="GO:0005634">
    <property type="term" value="C:nucleus"/>
    <property type="evidence" value="ECO:0007669"/>
    <property type="project" value="TreeGrafter"/>
</dbReference>
<evidence type="ECO:0000313" key="7">
    <source>
        <dbReference type="Proteomes" id="UP000265618"/>
    </source>
</evidence>
<dbReference type="InterPro" id="IPR003593">
    <property type="entry name" value="AAA+_ATPase"/>
</dbReference>
<sequence>MSQTLHHSLRSTHCVSWMGERRPEFGSAPKSKRRPGMGLQSPNDQLLSFYRTQQQTYLEQRTVPPPNDMPAKKASYTAARIRPVMIRSPPLKGKRLGTSTPGGSPKLSATDRGMASVPNTPKGKGQSRSLPDTKGASKGAAKGGTGPVQDQTASTNFRKQPTTIRLSDLGGMDRLQKNIQELVLWPFQRTHIFKAANIVPPRGILIAGPPGCGKTALANALANEVMSTGEVAFFSVAGPELVGGVSGEAEGRIRTLFTQAAASAPSLVFIDEIEVVATHKDKAQREMEKRIVAQLQASMDALHPSTCRDGMPVVVLGATSKPAAVEPALRRPGRFDRELSIGIPDRTGREAILRRVTAEYRLGEDVDLSEVARLTPGYVGADLDALAREAGMSFVRRAVAAEDAAQGQDMGDDVPAEGEGVEDLVMQDYVDALKEVQPAAKREGFVTVPDVTWADIGALSHVREELEMSVLEPIRNPADFERMGISVQSGVLLYGPPGCGKTLLAKAIANSTGANFISIKGPELLNKYVGESERAVRGVFQRARSSAPCVLFFDELDSLCPKRGSEANQATERVVNQLLTELDGLETGRQGLFVIAATNRPDIIDPAMLRPGRLDKLIFVPLPTVGDRRDILGTACRDMPLGASVDLARVADLCSGFSGADLAMVARESAMHALRERKQAPAKAEAEGEAEVFDATEAEPSQVYVEPRHFAAALAQMGPSVSVADARRYEAMRESMRGKRGHAIAPPSVEPSEDE</sequence>
<name>A0A391NT08_9EUKA</name>
<comment type="caution">
    <text evidence="6">The sequence shown here is derived from an EMBL/GenBank/DDBJ whole genome shotgun (WGS) entry which is preliminary data.</text>
</comment>
<keyword evidence="2" id="KW-0547">Nucleotide-binding</keyword>
<dbReference type="InterPro" id="IPR041569">
    <property type="entry name" value="AAA_lid_3"/>
</dbReference>
<feature type="region of interest" description="Disordered" evidence="4">
    <location>
        <begin position="81"/>
        <end position="161"/>
    </location>
</feature>
<dbReference type="PANTHER" id="PTHR23077:SF171">
    <property type="entry name" value="NUCLEAR VALOSIN-CONTAINING PROTEIN-LIKE"/>
    <property type="match status" value="1"/>
</dbReference>
<feature type="domain" description="AAA+ ATPase" evidence="5">
    <location>
        <begin position="200"/>
        <end position="345"/>
    </location>
</feature>
<dbReference type="InterPro" id="IPR027417">
    <property type="entry name" value="P-loop_NTPase"/>
</dbReference>
<dbReference type="GO" id="GO:0042254">
    <property type="term" value="P:ribosome biogenesis"/>
    <property type="evidence" value="ECO:0007669"/>
    <property type="project" value="TreeGrafter"/>
</dbReference>
<dbReference type="Pfam" id="PF17862">
    <property type="entry name" value="AAA_lid_3"/>
    <property type="match status" value="2"/>
</dbReference>
<dbReference type="Proteomes" id="UP000265618">
    <property type="component" value="Unassembled WGS sequence"/>
</dbReference>
<evidence type="ECO:0000256" key="3">
    <source>
        <dbReference type="ARBA" id="ARBA00022840"/>
    </source>
</evidence>
<keyword evidence="3" id="KW-0067">ATP-binding</keyword>
<dbReference type="GO" id="GO:0003723">
    <property type="term" value="F:RNA binding"/>
    <property type="evidence" value="ECO:0007669"/>
    <property type="project" value="TreeGrafter"/>
</dbReference>
<organism evidence="6 7">
    <name type="scientific">Kipferlia bialata</name>
    <dbReference type="NCBI Taxonomy" id="797122"/>
    <lineage>
        <taxon>Eukaryota</taxon>
        <taxon>Metamonada</taxon>
        <taxon>Carpediemonas-like organisms</taxon>
        <taxon>Kipferlia</taxon>
    </lineage>
</organism>
<dbReference type="AlphaFoldDB" id="A0A391NT08"/>
<feature type="region of interest" description="Disordered" evidence="4">
    <location>
        <begin position="733"/>
        <end position="755"/>
    </location>
</feature>
<dbReference type="GO" id="GO:1990275">
    <property type="term" value="F:preribosome binding"/>
    <property type="evidence" value="ECO:0007669"/>
    <property type="project" value="TreeGrafter"/>
</dbReference>
<feature type="compositionally biased region" description="Polar residues" evidence="4">
    <location>
        <begin position="148"/>
        <end position="161"/>
    </location>
</feature>
<gene>
    <name evidence="6" type="ORF">KIPB_003485</name>
</gene>
<feature type="region of interest" description="Disordered" evidence="4">
    <location>
        <begin position="20"/>
        <end position="47"/>
    </location>
</feature>